<evidence type="ECO:0000313" key="8">
    <source>
        <dbReference type="Proteomes" id="UP001265700"/>
    </source>
</evidence>
<protein>
    <submittedName>
        <fullName evidence="7">Uncharacterized membrane protein YbhN (UPF0104 family)</fullName>
    </submittedName>
</protein>
<dbReference type="InterPro" id="IPR022791">
    <property type="entry name" value="L-PG_synthase/AglD"/>
</dbReference>
<feature type="transmembrane region" description="Helical" evidence="6">
    <location>
        <begin position="127"/>
        <end position="151"/>
    </location>
</feature>
<sequence length="312" mass="33924">MKPAAKRVWSWLRRVGPWALAGLVMVLVVQYAQEVDWPAVWRSLKAFPPSLLLLSAALALTSHALYASFDVIGRHLTRHGLGRVRSWGIAAISFAFNLNFGALIGGLALRLRLYTRRGLAIGTVGQIAMYSIFTNWLGWCWVAGVTFMAVPPRVELEWMQGDTALRVLGAILVVVAIGYHGMCMRWGGETLTWREHSVKLPPLRISFLQAIAGGVTWMIMGLSICNLLGWRIDYPTALGVLMLAAVAGALTHVPAGLGVLEGVFVAALHGRLPASEILAAVLAYRAVHHILPLCLALPAYGLDEALARRQPA</sequence>
<keyword evidence="5 6" id="KW-0472">Membrane</keyword>
<evidence type="ECO:0000313" key="7">
    <source>
        <dbReference type="EMBL" id="MDR7150645.1"/>
    </source>
</evidence>
<evidence type="ECO:0000256" key="5">
    <source>
        <dbReference type="ARBA" id="ARBA00023136"/>
    </source>
</evidence>
<keyword evidence="4 6" id="KW-1133">Transmembrane helix</keyword>
<evidence type="ECO:0000256" key="2">
    <source>
        <dbReference type="ARBA" id="ARBA00022475"/>
    </source>
</evidence>
<evidence type="ECO:0000256" key="6">
    <source>
        <dbReference type="SAM" id="Phobius"/>
    </source>
</evidence>
<evidence type="ECO:0000256" key="3">
    <source>
        <dbReference type="ARBA" id="ARBA00022692"/>
    </source>
</evidence>
<evidence type="ECO:0000256" key="4">
    <source>
        <dbReference type="ARBA" id="ARBA00022989"/>
    </source>
</evidence>
<feature type="transmembrane region" description="Helical" evidence="6">
    <location>
        <begin position="163"/>
        <end position="187"/>
    </location>
</feature>
<feature type="transmembrane region" description="Helical" evidence="6">
    <location>
        <begin position="237"/>
        <end position="257"/>
    </location>
</feature>
<gene>
    <name evidence="7" type="ORF">J2W49_002608</name>
</gene>
<dbReference type="RefSeq" id="WP_310316505.1">
    <property type="nucleotide sequence ID" value="NZ_JAVDWU010000005.1"/>
</dbReference>
<dbReference type="Proteomes" id="UP001265700">
    <property type="component" value="Unassembled WGS sequence"/>
</dbReference>
<feature type="transmembrane region" description="Helical" evidence="6">
    <location>
        <begin position="12"/>
        <end position="32"/>
    </location>
</feature>
<proteinExistence type="predicted"/>
<accession>A0ABU1WMW3</accession>
<dbReference type="EMBL" id="JAVDWU010000005">
    <property type="protein sequence ID" value="MDR7150645.1"/>
    <property type="molecule type" value="Genomic_DNA"/>
</dbReference>
<dbReference type="Pfam" id="PF03706">
    <property type="entry name" value="LPG_synthase_TM"/>
    <property type="match status" value="1"/>
</dbReference>
<feature type="transmembrane region" description="Helical" evidence="6">
    <location>
        <begin position="207"/>
        <end position="230"/>
    </location>
</feature>
<reference evidence="7 8" key="1">
    <citation type="submission" date="2023-07" db="EMBL/GenBank/DDBJ databases">
        <title>Sorghum-associated microbial communities from plants grown in Nebraska, USA.</title>
        <authorList>
            <person name="Schachtman D."/>
        </authorList>
    </citation>
    <scope>NUCLEOTIDE SEQUENCE [LARGE SCALE GENOMIC DNA]</scope>
    <source>
        <strain evidence="7 8">4249</strain>
    </source>
</reference>
<feature type="transmembrane region" description="Helical" evidence="6">
    <location>
        <begin position="84"/>
        <end position="107"/>
    </location>
</feature>
<organism evidence="7 8">
    <name type="scientific">Hydrogenophaga palleronii</name>
    <dbReference type="NCBI Taxonomy" id="65655"/>
    <lineage>
        <taxon>Bacteria</taxon>
        <taxon>Pseudomonadati</taxon>
        <taxon>Pseudomonadota</taxon>
        <taxon>Betaproteobacteria</taxon>
        <taxon>Burkholderiales</taxon>
        <taxon>Comamonadaceae</taxon>
        <taxon>Hydrogenophaga</taxon>
    </lineage>
</organism>
<keyword evidence="8" id="KW-1185">Reference proteome</keyword>
<name>A0ABU1WMW3_9BURK</name>
<evidence type="ECO:0000256" key="1">
    <source>
        <dbReference type="ARBA" id="ARBA00004651"/>
    </source>
</evidence>
<comment type="subcellular location">
    <subcellularLocation>
        <location evidence="1">Cell membrane</location>
        <topology evidence="1">Multi-pass membrane protein</topology>
    </subcellularLocation>
</comment>
<keyword evidence="3 6" id="KW-0812">Transmembrane</keyword>
<comment type="caution">
    <text evidence="7">The sequence shown here is derived from an EMBL/GenBank/DDBJ whole genome shotgun (WGS) entry which is preliminary data.</text>
</comment>
<feature type="transmembrane region" description="Helical" evidence="6">
    <location>
        <begin position="52"/>
        <end position="72"/>
    </location>
</feature>
<keyword evidence="2" id="KW-1003">Cell membrane</keyword>